<evidence type="ECO:0000256" key="8">
    <source>
        <dbReference type="ARBA" id="ARBA00023027"/>
    </source>
</evidence>
<evidence type="ECO:0000256" key="10">
    <source>
        <dbReference type="ARBA" id="ARBA00049243"/>
    </source>
</evidence>
<dbReference type="Pfam" id="PF00107">
    <property type="entry name" value="ADH_zinc_N"/>
    <property type="match status" value="1"/>
</dbReference>
<evidence type="ECO:0000313" key="13">
    <source>
        <dbReference type="EMBL" id="MBB5158849.1"/>
    </source>
</evidence>
<evidence type="ECO:0000256" key="4">
    <source>
        <dbReference type="ARBA" id="ARBA00016352"/>
    </source>
</evidence>
<dbReference type="Gene3D" id="3.40.50.720">
    <property type="entry name" value="NAD(P)-binding Rossmann-like Domain"/>
    <property type="match status" value="1"/>
</dbReference>
<keyword evidence="14" id="KW-1185">Reference proteome</keyword>
<keyword evidence="6 11" id="KW-0862">Zinc</keyword>
<organism evidence="13 14">
    <name type="scientific">Saccharopolyspora phatthalungensis</name>
    <dbReference type="NCBI Taxonomy" id="664693"/>
    <lineage>
        <taxon>Bacteria</taxon>
        <taxon>Bacillati</taxon>
        <taxon>Actinomycetota</taxon>
        <taxon>Actinomycetes</taxon>
        <taxon>Pseudonocardiales</taxon>
        <taxon>Pseudonocardiaceae</taxon>
        <taxon>Saccharopolyspora</taxon>
    </lineage>
</organism>
<evidence type="ECO:0000256" key="7">
    <source>
        <dbReference type="ARBA" id="ARBA00023002"/>
    </source>
</evidence>
<dbReference type="GO" id="GO:0008270">
    <property type="term" value="F:zinc ion binding"/>
    <property type="evidence" value="ECO:0007669"/>
    <property type="project" value="InterPro"/>
</dbReference>
<dbReference type="Proteomes" id="UP000584374">
    <property type="component" value="Unassembled WGS sequence"/>
</dbReference>
<dbReference type="FunFam" id="3.40.50.720:FF:000039">
    <property type="entry name" value="Alcohol dehydrogenase AdhP"/>
    <property type="match status" value="1"/>
</dbReference>
<dbReference type="PANTHER" id="PTHR42940:SF8">
    <property type="entry name" value="VACUOLAR PROTEIN SORTING-ASSOCIATED PROTEIN 11"/>
    <property type="match status" value="1"/>
</dbReference>
<comment type="catalytic activity">
    <reaction evidence="10">
        <text>a primary alcohol + NAD(+) = an aldehyde + NADH + H(+)</text>
        <dbReference type="Rhea" id="RHEA:10736"/>
        <dbReference type="ChEBI" id="CHEBI:15378"/>
        <dbReference type="ChEBI" id="CHEBI:15734"/>
        <dbReference type="ChEBI" id="CHEBI:17478"/>
        <dbReference type="ChEBI" id="CHEBI:57540"/>
        <dbReference type="ChEBI" id="CHEBI:57945"/>
        <dbReference type="EC" id="1.1.1.1"/>
    </reaction>
</comment>
<evidence type="ECO:0000313" key="14">
    <source>
        <dbReference type="Proteomes" id="UP000584374"/>
    </source>
</evidence>
<dbReference type="InterPro" id="IPR036291">
    <property type="entry name" value="NAD(P)-bd_dom_sf"/>
</dbReference>
<keyword evidence="8" id="KW-0520">NAD</keyword>
<feature type="domain" description="Enoyl reductase (ER)" evidence="12">
    <location>
        <begin position="8"/>
        <end position="334"/>
    </location>
</feature>
<evidence type="ECO:0000256" key="1">
    <source>
        <dbReference type="ARBA" id="ARBA00001947"/>
    </source>
</evidence>
<evidence type="ECO:0000256" key="5">
    <source>
        <dbReference type="ARBA" id="ARBA00022723"/>
    </source>
</evidence>
<comment type="caution">
    <text evidence="13">The sequence shown here is derived from an EMBL/GenBank/DDBJ whole genome shotgun (WGS) entry which is preliminary data.</text>
</comment>
<dbReference type="SMART" id="SM00829">
    <property type="entry name" value="PKS_ER"/>
    <property type="match status" value="1"/>
</dbReference>
<dbReference type="RefSeq" id="WP_184730877.1">
    <property type="nucleotide sequence ID" value="NZ_JACHIW010000002.1"/>
</dbReference>
<dbReference type="GO" id="GO:0004022">
    <property type="term" value="F:alcohol dehydrogenase (NAD+) activity"/>
    <property type="evidence" value="ECO:0007669"/>
    <property type="project" value="UniProtKB-EC"/>
</dbReference>
<dbReference type="EC" id="1.1.1.1" evidence="3"/>
<keyword evidence="7 13" id="KW-0560">Oxidoreductase</keyword>
<evidence type="ECO:0000256" key="2">
    <source>
        <dbReference type="ARBA" id="ARBA00008072"/>
    </source>
</evidence>
<evidence type="ECO:0000256" key="9">
    <source>
        <dbReference type="ARBA" id="ARBA00049164"/>
    </source>
</evidence>
<name>A0A840QJ25_9PSEU</name>
<evidence type="ECO:0000256" key="6">
    <source>
        <dbReference type="ARBA" id="ARBA00022833"/>
    </source>
</evidence>
<dbReference type="InterPro" id="IPR013154">
    <property type="entry name" value="ADH-like_N"/>
</dbReference>
<evidence type="ECO:0000256" key="11">
    <source>
        <dbReference type="RuleBase" id="RU361277"/>
    </source>
</evidence>
<comment type="catalytic activity">
    <reaction evidence="9">
        <text>a secondary alcohol + NAD(+) = a ketone + NADH + H(+)</text>
        <dbReference type="Rhea" id="RHEA:10740"/>
        <dbReference type="ChEBI" id="CHEBI:15378"/>
        <dbReference type="ChEBI" id="CHEBI:17087"/>
        <dbReference type="ChEBI" id="CHEBI:35681"/>
        <dbReference type="ChEBI" id="CHEBI:57540"/>
        <dbReference type="ChEBI" id="CHEBI:57945"/>
        <dbReference type="EC" id="1.1.1.1"/>
    </reaction>
</comment>
<keyword evidence="5 11" id="KW-0479">Metal-binding</keyword>
<dbReference type="InterPro" id="IPR020843">
    <property type="entry name" value="ER"/>
</dbReference>
<dbReference type="FunFam" id="3.90.180.10:FF:000002">
    <property type="entry name" value="Alcohol dehydrogenase AdhP"/>
    <property type="match status" value="1"/>
</dbReference>
<accession>A0A840QJ25</accession>
<proteinExistence type="inferred from homology"/>
<dbReference type="EMBL" id="JACHIW010000002">
    <property type="protein sequence ID" value="MBB5158849.1"/>
    <property type="molecule type" value="Genomic_DNA"/>
</dbReference>
<dbReference type="CDD" id="cd08297">
    <property type="entry name" value="CAD3"/>
    <property type="match status" value="1"/>
</dbReference>
<evidence type="ECO:0000259" key="12">
    <source>
        <dbReference type="SMART" id="SM00829"/>
    </source>
</evidence>
<gene>
    <name evidence="13" type="ORF">BJ970_006448</name>
</gene>
<dbReference type="SUPFAM" id="SSF50129">
    <property type="entry name" value="GroES-like"/>
    <property type="match status" value="1"/>
</dbReference>
<dbReference type="NCBIfam" id="NF006940">
    <property type="entry name" value="PRK09422.1"/>
    <property type="match status" value="1"/>
</dbReference>
<dbReference type="InterPro" id="IPR011032">
    <property type="entry name" value="GroES-like_sf"/>
</dbReference>
<dbReference type="AlphaFoldDB" id="A0A840QJ25"/>
<comment type="similarity">
    <text evidence="2 11">Belongs to the zinc-containing alcohol dehydrogenase family.</text>
</comment>
<comment type="cofactor">
    <cofactor evidence="1 11">
        <name>Zn(2+)</name>
        <dbReference type="ChEBI" id="CHEBI:29105"/>
    </cofactor>
</comment>
<reference evidence="13 14" key="1">
    <citation type="submission" date="2020-08" db="EMBL/GenBank/DDBJ databases">
        <title>Sequencing the genomes of 1000 actinobacteria strains.</title>
        <authorList>
            <person name="Klenk H.-P."/>
        </authorList>
    </citation>
    <scope>NUCLEOTIDE SEQUENCE [LARGE SCALE GENOMIC DNA]</scope>
    <source>
        <strain evidence="13 14">DSM 45584</strain>
    </source>
</reference>
<dbReference type="Gene3D" id="3.90.180.10">
    <property type="entry name" value="Medium-chain alcohol dehydrogenases, catalytic domain"/>
    <property type="match status" value="1"/>
</dbReference>
<dbReference type="PROSITE" id="PS00059">
    <property type="entry name" value="ADH_ZINC"/>
    <property type="match status" value="1"/>
</dbReference>
<sequence length="338" mass="35617">MKAAVVHDFAKELTIKDVPKPEPGPGEVLVKIETSGLCHTDIHAAHGDWPVKPKLPLIPGHEGVGIVAGVGPEVTEVAEGDRVAIPWLGIACGVCGYCTSGWETLCETQLNTGYSIDGGYAEYAKASAKYVAKVPEGVDPLDAAPLTCAGVTTYKAVKLSGARPASTVAVFGIGGLGHLALQYAKIFGARVVAVDVVDEKLELARELGADHTVNALTEDPVQAIKDLGGADAAISVAVAPSAFEQAYRSLRRGGKLVFVALPADNHVQLPIFETVLNGITIVGSIVGTRGDLDEVFRLHQQGRTKVIREARGLDEVNACFEEVKKGQVKARLVFDLRS</sequence>
<dbReference type="SUPFAM" id="SSF51735">
    <property type="entry name" value="NAD(P)-binding Rossmann-fold domains"/>
    <property type="match status" value="1"/>
</dbReference>
<evidence type="ECO:0000256" key="3">
    <source>
        <dbReference type="ARBA" id="ARBA00013190"/>
    </source>
</evidence>
<protein>
    <recommendedName>
        <fullName evidence="4">Alcohol dehydrogenase</fullName>
        <ecNumber evidence="3">1.1.1.1</ecNumber>
    </recommendedName>
</protein>
<dbReference type="Pfam" id="PF08240">
    <property type="entry name" value="ADH_N"/>
    <property type="match status" value="1"/>
</dbReference>
<dbReference type="PANTHER" id="PTHR42940">
    <property type="entry name" value="ALCOHOL DEHYDROGENASE 1-RELATED"/>
    <property type="match status" value="1"/>
</dbReference>
<dbReference type="InterPro" id="IPR013149">
    <property type="entry name" value="ADH-like_C"/>
</dbReference>
<dbReference type="InterPro" id="IPR002328">
    <property type="entry name" value="ADH_Zn_CS"/>
</dbReference>